<dbReference type="Proteomes" id="UP000664122">
    <property type="component" value="Unassembled WGS sequence"/>
</dbReference>
<dbReference type="InterPro" id="IPR012667">
    <property type="entry name" value="CbtB_put"/>
</dbReference>
<keyword evidence="2" id="KW-1185">Reference proteome</keyword>
<dbReference type="Pfam" id="PF09489">
    <property type="entry name" value="CbtB"/>
    <property type="match status" value="1"/>
</dbReference>
<proteinExistence type="predicted"/>
<accession>A0A939JX00</accession>
<evidence type="ECO:0000313" key="2">
    <source>
        <dbReference type="Proteomes" id="UP000664122"/>
    </source>
</evidence>
<reference evidence="1" key="1">
    <citation type="submission" date="2021-03" db="EMBL/GenBank/DDBJ databases">
        <title>Whole genome sequence of Jiella sp. CQZ9-1.</title>
        <authorList>
            <person name="Tuo L."/>
        </authorList>
    </citation>
    <scope>NUCLEOTIDE SEQUENCE</scope>
    <source>
        <strain evidence="1">CQZ9-1</strain>
    </source>
</reference>
<dbReference type="EMBL" id="JAFMPP010000011">
    <property type="protein sequence ID" value="MBO0663547.1"/>
    <property type="molecule type" value="Genomic_DNA"/>
</dbReference>
<gene>
    <name evidence="1" type="ORF">J1C48_13235</name>
</gene>
<name>A0A939JX00_9HYPH</name>
<comment type="caution">
    <text evidence="1">The sequence shown here is derived from an EMBL/GenBank/DDBJ whole genome shotgun (WGS) entry which is preliminary data.</text>
</comment>
<dbReference type="AlphaFoldDB" id="A0A939JX00"/>
<organism evidence="1 2">
    <name type="scientific">Jiella flava</name>
    <dbReference type="NCBI Taxonomy" id="2816857"/>
    <lineage>
        <taxon>Bacteria</taxon>
        <taxon>Pseudomonadati</taxon>
        <taxon>Pseudomonadota</taxon>
        <taxon>Alphaproteobacteria</taxon>
        <taxon>Hyphomicrobiales</taxon>
        <taxon>Aurantimonadaceae</taxon>
        <taxon>Jiella</taxon>
    </lineage>
</organism>
<protein>
    <submittedName>
        <fullName evidence="1">CbtB-domain containing protein</fullName>
    </submittedName>
</protein>
<evidence type="ECO:0000313" key="1">
    <source>
        <dbReference type="EMBL" id="MBO0663547.1"/>
    </source>
</evidence>
<dbReference type="NCBIfam" id="TIGR02459">
    <property type="entry name" value="CbtB"/>
    <property type="match status" value="1"/>
</dbReference>
<sequence>MTITMTHSGVMPATTRIAGGLLALALGAFFIWGAGFAHAAALHDTAHDVRHAFGFPCH</sequence>